<dbReference type="AlphaFoldDB" id="A0A8K0L3R9"/>
<gene>
    <name evidence="1" type="ORF">KVT40_006989</name>
</gene>
<organism evidence="1 2">
    <name type="scientific">Elsinoe batatas</name>
    <dbReference type="NCBI Taxonomy" id="2601811"/>
    <lineage>
        <taxon>Eukaryota</taxon>
        <taxon>Fungi</taxon>
        <taxon>Dikarya</taxon>
        <taxon>Ascomycota</taxon>
        <taxon>Pezizomycotina</taxon>
        <taxon>Dothideomycetes</taxon>
        <taxon>Dothideomycetidae</taxon>
        <taxon>Myriangiales</taxon>
        <taxon>Elsinoaceae</taxon>
        <taxon>Elsinoe</taxon>
    </lineage>
</organism>
<evidence type="ECO:0000313" key="1">
    <source>
        <dbReference type="EMBL" id="KAG8625238.1"/>
    </source>
</evidence>
<accession>A0A8K0L3R9</accession>
<evidence type="ECO:0000313" key="2">
    <source>
        <dbReference type="Proteomes" id="UP000809789"/>
    </source>
</evidence>
<comment type="caution">
    <text evidence="1">The sequence shown here is derived from an EMBL/GenBank/DDBJ whole genome shotgun (WGS) entry which is preliminary data.</text>
</comment>
<protein>
    <submittedName>
        <fullName evidence="1">Uncharacterized protein</fullName>
    </submittedName>
</protein>
<name>A0A8K0L3R9_9PEZI</name>
<dbReference type="OrthoDB" id="10315820at2759"/>
<dbReference type="Proteomes" id="UP000809789">
    <property type="component" value="Unassembled WGS sequence"/>
</dbReference>
<dbReference type="EMBL" id="JAESVG020000008">
    <property type="protein sequence ID" value="KAG8625238.1"/>
    <property type="molecule type" value="Genomic_DNA"/>
</dbReference>
<proteinExistence type="predicted"/>
<sequence length="75" mass="8511">MKSLFGIFAAPPSLLQTFQESRRGPGAVGGWLISFAYPFTTPYDCVHDQKRLQPPPAWLENQQKKCFDLCCLTFD</sequence>
<keyword evidence="2" id="KW-1185">Reference proteome</keyword>
<reference evidence="1" key="1">
    <citation type="submission" date="2021-07" db="EMBL/GenBank/DDBJ databases">
        <title>Elsinoe batatas strain:CRI-CJ2 Genome sequencing and assembly.</title>
        <authorList>
            <person name="Huang L."/>
        </authorList>
    </citation>
    <scope>NUCLEOTIDE SEQUENCE</scope>
    <source>
        <strain evidence="1">CRI-CJ2</strain>
    </source>
</reference>